<evidence type="ECO:0000313" key="3">
    <source>
        <dbReference type="Proteomes" id="UP000314294"/>
    </source>
</evidence>
<reference evidence="2 3" key="1">
    <citation type="submission" date="2019-03" db="EMBL/GenBank/DDBJ databases">
        <title>First draft genome of Liparis tanakae, snailfish: a comprehensive survey of snailfish specific genes.</title>
        <authorList>
            <person name="Kim W."/>
            <person name="Song I."/>
            <person name="Jeong J.-H."/>
            <person name="Kim D."/>
            <person name="Kim S."/>
            <person name="Ryu S."/>
            <person name="Song J.Y."/>
            <person name="Lee S.K."/>
        </authorList>
    </citation>
    <scope>NUCLEOTIDE SEQUENCE [LARGE SCALE GENOMIC DNA]</scope>
    <source>
        <tissue evidence="2">Muscle</tissue>
    </source>
</reference>
<dbReference type="Proteomes" id="UP000314294">
    <property type="component" value="Unassembled WGS sequence"/>
</dbReference>
<evidence type="ECO:0000256" key="1">
    <source>
        <dbReference type="SAM" id="MobiDB-lite"/>
    </source>
</evidence>
<keyword evidence="3" id="KW-1185">Reference proteome</keyword>
<gene>
    <name evidence="2" type="ORF">EYF80_027651</name>
</gene>
<accession>A0A4Z2H982</accession>
<name>A0A4Z2H982_9TELE</name>
<proteinExistence type="predicted"/>
<comment type="caution">
    <text evidence="2">The sequence shown here is derived from an EMBL/GenBank/DDBJ whole genome shotgun (WGS) entry which is preliminary data.</text>
</comment>
<feature type="region of interest" description="Disordered" evidence="1">
    <location>
        <begin position="1"/>
        <end position="26"/>
    </location>
</feature>
<evidence type="ECO:0000313" key="2">
    <source>
        <dbReference type="EMBL" id="TNN62161.1"/>
    </source>
</evidence>
<organism evidence="2 3">
    <name type="scientific">Liparis tanakae</name>
    <name type="common">Tanaka's snailfish</name>
    <dbReference type="NCBI Taxonomy" id="230148"/>
    <lineage>
        <taxon>Eukaryota</taxon>
        <taxon>Metazoa</taxon>
        <taxon>Chordata</taxon>
        <taxon>Craniata</taxon>
        <taxon>Vertebrata</taxon>
        <taxon>Euteleostomi</taxon>
        <taxon>Actinopterygii</taxon>
        <taxon>Neopterygii</taxon>
        <taxon>Teleostei</taxon>
        <taxon>Neoteleostei</taxon>
        <taxon>Acanthomorphata</taxon>
        <taxon>Eupercaria</taxon>
        <taxon>Perciformes</taxon>
        <taxon>Cottioidei</taxon>
        <taxon>Cottales</taxon>
        <taxon>Liparidae</taxon>
        <taxon>Liparis</taxon>
    </lineage>
</organism>
<dbReference type="AlphaFoldDB" id="A0A4Z2H982"/>
<dbReference type="EMBL" id="SRLO01000300">
    <property type="protein sequence ID" value="TNN62161.1"/>
    <property type="molecule type" value="Genomic_DNA"/>
</dbReference>
<sequence>MYGAAGGDVVGMSTPTGGERRSTFHDAGPKVSGLKFTLLVLLGVEGGAYYSLGGSERACMDRDDTPGSASPGRGVRLLVLGLGADLFATPDLAEPDN</sequence>
<protein>
    <submittedName>
        <fullName evidence="2">Uncharacterized protein</fullName>
    </submittedName>
</protein>